<sequence length="104" mass="11764">MKKNIYILLILLLSFSLGVAQNTSKKNKIESNKVILVSVNTEDVKTETAPAVETVKENEALLIDPTELKESISRTSDIRLYLNRVRNVENIKVIFPKINKPVKV</sequence>
<gene>
    <name evidence="2" type="ORF">HHX25_03005</name>
</gene>
<evidence type="ECO:0000256" key="1">
    <source>
        <dbReference type="SAM" id="SignalP"/>
    </source>
</evidence>
<keyword evidence="1" id="KW-0732">Signal</keyword>
<feature type="chain" id="PRO_5045185567" description="TonB-dependent receptor" evidence="1">
    <location>
        <begin position="21"/>
        <end position="104"/>
    </location>
</feature>
<dbReference type="RefSeq" id="WP_169669978.1">
    <property type="nucleotide sequence ID" value="NZ_JABBHF010000002.1"/>
</dbReference>
<organism evidence="2 3">
    <name type="scientific">Flavivirga algicola</name>
    <dbReference type="NCBI Taxonomy" id="2729136"/>
    <lineage>
        <taxon>Bacteria</taxon>
        <taxon>Pseudomonadati</taxon>
        <taxon>Bacteroidota</taxon>
        <taxon>Flavobacteriia</taxon>
        <taxon>Flavobacteriales</taxon>
        <taxon>Flavobacteriaceae</taxon>
        <taxon>Flavivirga</taxon>
    </lineage>
</organism>
<feature type="signal peptide" evidence="1">
    <location>
        <begin position="1"/>
        <end position="20"/>
    </location>
</feature>
<evidence type="ECO:0000313" key="3">
    <source>
        <dbReference type="Proteomes" id="UP000746690"/>
    </source>
</evidence>
<protein>
    <recommendedName>
        <fullName evidence="4">TonB-dependent receptor</fullName>
    </recommendedName>
</protein>
<reference evidence="2 3" key="1">
    <citation type="submission" date="2020-04" db="EMBL/GenBank/DDBJ databases">
        <title>A Flavivirga sp. nov.</title>
        <authorList>
            <person name="Sun X."/>
        </authorList>
    </citation>
    <scope>NUCLEOTIDE SEQUENCE [LARGE SCALE GENOMIC DNA]</scope>
    <source>
        <strain evidence="2 3">Y03</strain>
    </source>
</reference>
<name>A0ABX1RUK9_9FLAO</name>
<proteinExistence type="predicted"/>
<dbReference type="EMBL" id="JABBHF010000002">
    <property type="protein sequence ID" value="NMH86458.1"/>
    <property type="molecule type" value="Genomic_DNA"/>
</dbReference>
<comment type="caution">
    <text evidence="2">The sequence shown here is derived from an EMBL/GenBank/DDBJ whole genome shotgun (WGS) entry which is preliminary data.</text>
</comment>
<dbReference type="Proteomes" id="UP000746690">
    <property type="component" value="Unassembled WGS sequence"/>
</dbReference>
<accession>A0ABX1RUK9</accession>
<evidence type="ECO:0008006" key="4">
    <source>
        <dbReference type="Google" id="ProtNLM"/>
    </source>
</evidence>
<evidence type="ECO:0000313" key="2">
    <source>
        <dbReference type="EMBL" id="NMH86458.1"/>
    </source>
</evidence>
<keyword evidence="3" id="KW-1185">Reference proteome</keyword>